<dbReference type="PROSITE" id="PS51037">
    <property type="entry name" value="YEATS"/>
    <property type="match status" value="1"/>
</dbReference>
<protein>
    <submittedName>
        <fullName evidence="5">YEATS domain-containing protein 2</fullName>
    </submittedName>
</protein>
<dbReference type="InterPro" id="IPR005033">
    <property type="entry name" value="YEATS"/>
</dbReference>
<comment type="subcellular location">
    <subcellularLocation>
        <location evidence="2">Nucleus</location>
    </subcellularLocation>
</comment>
<sequence length="712" mass="81736">MACNYNEKDKDPSYNEFHNKAGIDRNQIQLEDSKKKTVEKIRNILISQFNDEISNKHHEISKIERRIHQNKMLLDRLRAYVVASYYGSGEKLIPVSKALPTRKRKKREKENELQTSVIPNKKLLDEKPQVLKSNLLQFSSCLKDENEVIENNKYENNLEISSTNRFYVEKKIIVGNVSKYLLAETRKENDKSTHKWMVYVRGPAHDADISSYIKSVWFFLHPSYIPNDIIQINSPPFQLTRRGWGEFPIRVQLHFRDLRNKRFDIIHNLKLDKTYTGLQTLGAETIVTLELHRHASDNERFSEIHDKKLYENSSKQPIEVSISNKPGLVSSVSKTNSLNCTLTFTNNVIISTNTALVSTNSALISNNLAPSHTLSKVSEFNSSNILLTKPVNCLSTMNKYLSSSSFENKQTFHITELDTISILHELIIDAPLISNKELKVNYFTCESFQKYASWSFSKRRACEWQRAIFMKKLFIEYKTVYSKPLNVPNTKQIMIWCRQYGHVPSEIDSKVIDINSVYSFCHSCGQLQKEIIKPNNGNCCSKCSLNCIKETNTRSSFTTYINTLLDKEKSMQDTDKLKKNNDIGDCTFIDVLKNTNDVSDQASKKPVVEIASNIQLDWIYETVSTINIHLPLITINGIKAPVLHIMLRSAMKAFASELLRTSNFKATENNKTTLDPALVTSNHVVEAAKIIPKFDFLTNKNLAKEVQEIVHL</sequence>
<feature type="domain" description="YEATS" evidence="3">
    <location>
        <begin position="162"/>
        <end position="320"/>
    </location>
</feature>
<dbReference type="InterPro" id="IPR055127">
    <property type="entry name" value="YEATS2_3HBD"/>
</dbReference>
<dbReference type="RefSeq" id="XP_065644142.1">
    <property type="nucleotide sequence ID" value="XM_065788070.1"/>
</dbReference>
<evidence type="ECO:0000259" key="3">
    <source>
        <dbReference type="PROSITE" id="PS51037"/>
    </source>
</evidence>
<accession>A0ABM4B5M0</accession>
<dbReference type="InterPro" id="IPR055129">
    <property type="entry name" value="YEATS_dom"/>
</dbReference>
<evidence type="ECO:0000313" key="5">
    <source>
        <dbReference type="RefSeq" id="XP_065644142.1"/>
    </source>
</evidence>
<gene>
    <name evidence="5" type="primary">LOC100202544</name>
</gene>
<evidence type="ECO:0000256" key="1">
    <source>
        <dbReference type="ARBA" id="ARBA00023242"/>
    </source>
</evidence>
<dbReference type="Pfam" id="PF22951">
    <property type="entry name" value="3HBD"/>
    <property type="match status" value="1"/>
</dbReference>
<dbReference type="Gene3D" id="2.60.40.1970">
    <property type="entry name" value="YEATS domain"/>
    <property type="match status" value="1"/>
</dbReference>
<proteinExistence type="predicted"/>
<evidence type="ECO:0000256" key="2">
    <source>
        <dbReference type="PROSITE-ProRule" id="PRU00376"/>
    </source>
</evidence>
<keyword evidence="4" id="KW-1185">Reference proteome</keyword>
<dbReference type="Pfam" id="PF03366">
    <property type="entry name" value="YEATS"/>
    <property type="match status" value="1"/>
</dbReference>
<dbReference type="PANTHER" id="PTHR23195">
    <property type="entry name" value="YEATS DOMAIN"/>
    <property type="match status" value="1"/>
</dbReference>
<dbReference type="InterPro" id="IPR038704">
    <property type="entry name" value="YEAST_sf"/>
</dbReference>
<reference evidence="4" key="1">
    <citation type="submission" date="2025-05" db="UniProtKB">
        <authorList>
            <consortium name="RefSeq"/>
        </authorList>
    </citation>
    <scope>NUCLEOTIDE SEQUENCE [LARGE SCALE GENOMIC DNA]</scope>
</reference>
<organism evidence="4 5">
    <name type="scientific">Hydra vulgaris</name>
    <name type="common">Hydra</name>
    <name type="synonym">Hydra attenuata</name>
    <dbReference type="NCBI Taxonomy" id="6087"/>
    <lineage>
        <taxon>Eukaryota</taxon>
        <taxon>Metazoa</taxon>
        <taxon>Cnidaria</taxon>
        <taxon>Hydrozoa</taxon>
        <taxon>Hydroidolina</taxon>
        <taxon>Anthoathecata</taxon>
        <taxon>Aplanulata</taxon>
        <taxon>Hydridae</taxon>
        <taxon>Hydra</taxon>
    </lineage>
</organism>
<dbReference type="GeneID" id="100202544"/>
<evidence type="ECO:0000313" key="4">
    <source>
        <dbReference type="Proteomes" id="UP001652625"/>
    </source>
</evidence>
<reference evidence="5" key="2">
    <citation type="submission" date="2025-08" db="UniProtKB">
        <authorList>
            <consortium name="RefSeq"/>
        </authorList>
    </citation>
    <scope>IDENTIFICATION</scope>
</reference>
<dbReference type="CDD" id="cd16907">
    <property type="entry name" value="YEATS_YEATS2_like"/>
    <property type="match status" value="1"/>
</dbReference>
<keyword evidence="1 2" id="KW-0539">Nucleus</keyword>
<dbReference type="Proteomes" id="UP001652625">
    <property type="component" value="Chromosome 01"/>
</dbReference>
<name>A0ABM4B5M0_HYDVU</name>